<dbReference type="Proteomes" id="UP001445472">
    <property type="component" value="Unassembled WGS sequence"/>
</dbReference>
<keyword evidence="2" id="KW-1185">Reference proteome</keyword>
<dbReference type="RefSeq" id="WP_351975928.1">
    <property type="nucleotide sequence ID" value="NZ_JBEPBX010000008.1"/>
</dbReference>
<comment type="caution">
    <text evidence="1">The sequence shown here is derived from an EMBL/GenBank/DDBJ whole genome shotgun (WGS) entry which is preliminary data.</text>
</comment>
<gene>
    <name evidence="1" type="ORF">ABT276_11530</name>
</gene>
<accession>A0ABV1UT77</accession>
<evidence type="ECO:0000313" key="1">
    <source>
        <dbReference type="EMBL" id="MER6613995.1"/>
    </source>
</evidence>
<reference evidence="1 2" key="1">
    <citation type="submission" date="2024-06" db="EMBL/GenBank/DDBJ databases">
        <title>The Natural Products Discovery Center: Release of the First 8490 Sequenced Strains for Exploring Actinobacteria Biosynthetic Diversity.</title>
        <authorList>
            <person name="Kalkreuter E."/>
            <person name="Kautsar S.A."/>
            <person name="Yang D."/>
            <person name="Bader C.D."/>
            <person name="Teijaro C.N."/>
            <person name="Fluegel L."/>
            <person name="Davis C.M."/>
            <person name="Simpson J.R."/>
            <person name="Lauterbach L."/>
            <person name="Steele A.D."/>
            <person name="Gui C."/>
            <person name="Meng S."/>
            <person name="Li G."/>
            <person name="Viehrig K."/>
            <person name="Ye F."/>
            <person name="Su P."/>
            <person name="Kiefer A.F."/>
            <person name="Nichols A."/>
            <person name="Cepeda A.J."/>
            <person name="Yan W."/>
            <person name="Fan B."/>
            <person name="Jiang Y."/>
            <person name="Adhikari A."/>
            <person name="Zheng C.-J."/>
            <person name="Schuster L."/>
            <person name="Cowan T.M."/>
            <person name="Smanski M.J."/>
            <person name="Chevrette M.G."/>
            <person name="De Carvalho L.P.S."/>
            <person name="Shen B."/>
        </authorList>
    </citation>
    <scope>NUCLEOTIDE SEQUENCE [LARGE SCALE GENOMIC DNA]</scope>
    <source>
        <strain evidence="1 2">NPDC000837</strain>
    </source>
</reference>
<organism evidence="1 2">
    <name type="scientific">Streptomyces xantholiticus</name>
    <dbReference type="NCBI Taxonomy" id="68285"/>
    <lineage>
        <taxon>Bacteria</taxon>
        <taxon>Bacillati</taxon>
        <taxon>Actinomycetota</taxon>
        <taxon>Actinomycetes</taxon>
        <taxon>Kitasatosporales</taxon>
        <taxon>Streptomycetaceae</taxon>
        <taxon>Streptomyces</taxon>
    </lineage>
</organism>
<dbReference type="EMBL" id="JBEPBX010000008">
    <property type="protein sequence ID" value="MER6613995.1"/>
    <property type="molecule type" value="Genomic_DNA"/>
</dbReference>
<proteinExistence type="predicted"/>
<protein>
    <submittedName>
        <fullName evidence="1">Uncharacterized protein</fullName>
    </submittedName>
</protein>
<name>A0ABV1UT77_9ACTN</name>
<sequence length="69" mass="7096">MASPLDVKHDGLHLIGMELLRTATARVLGDNCVTHLLLALGLSVAAPAGALTTPYGRVVLSPPRGGSRP</sequence>
<evidence type="ECO:0000313" key="2">
    <source>
        <dbReference type="Proteomes" id="UP001445472"/>
    </source>
</evidence>